<feature type="region of interest" description="Disordered" evidence="1">
    <location>
        <begin position="138"/>
        <end position="162"/>
    </location>
</feature>
<name>A0A9P1CP15_9DINO</name>
<evidence type="ECO:0000313" key="4">
    <source>
        <dbReference type="Proteomes" id="UP001152797"/>
    </source>
</evidence>
<dbReference type="EMBL" id="CAMXCT010002032">
    <property type="protein sequence ID" value="CAI3995085.1"/>
    <property type="molecule type" value="Genomic_DNA"/>
</dbReference>
<comment type="caution">
    <text evidence="2">The sequence shown here is derived from an EMBL/GenBank/DDBJ whole genome shotgun (WGS) entry which is preliminary data.</text>
</comment>
<dbReference type="EMBL" id="CAMXCT020002032">
    <property type="protein sequence ID" value="CAL1148460.1"/>
    <property type="molecule type" value="Genomic_DNA"/>
</dbReference>
<sequence length="162" mass="17567">MEKVREALLHSREVAINLSQNPLVQEHLGQIAPVLLASSTTIWGILQGRPFCPKEMLEMQGIPMYPDSLKAAGCSEPFFDASIVSTTAQKRLSGNSFQQGCMTALLAFSLSFVMPTAEFEAIPATVRPVLAPSAKHVFLSESENEDGSDGNGDKDMEDEHEG</sequence>
<dbReference type="EMBL" id="CAMXCT030002032">
    <property type="protein sequence ID" value="CAL4782397.1"/>
    <property type="molecule type" value="Genomic_DNA"/>
</dbReference>
<protein>
    <submittedName>
        <fullName evidence="2">Uncharacterized protein</fullName>
    </submittedName>
</protein>
<evidence type="ECO:0000256" key="1">
    <source>
        <dbReference type="SAM" id="MobiDB-lite"/>
    </source>
</evidence>
<organism evidence="2">
    <name type="scientific">Cladocopium goreaui</name>
    <dbReference type="NCBI Taxonomy" id="2562237"/>
    <lineage>
        <taxon>Eukaryota</taxon>
        <taxon>Sar</taxon>
        <taxon>Alveolata</taxon>
        <taxon>Dinophyceae</taxon>
        <taxon>Suessiales</taxon>
        <taxon>Symbiodiniaceae</taxon>
        <taxon>Cladocopium</taxon>
    </lineage>
</organism>
<proteinExistence type="predicted"/>
<reference evidence="2" key="1">
    <citation type="submission" date="2022-10" db="EMBL/GenBank/DDBJ databases">
        <authorList>
            <person name="Chen Y."/>
            <person name="Dougan E. K."/>
            <person name="Chan C."/>
            <person name="Rhodes N."/>
            <person name="Thang M."/>
        </authorList>
    </citation>
    <scope>NUCLEOTIDE SEQUENCE</scope>
</reference>
<evidence type="ECO:0000313" key="2">
    <source>
        <dbReference type="EMBL" id="CAI3995085.1"/>
    </source>
</evidence>
<dbReference type="AlphaFoldDB" id="A0A9P1CP15"/>
<reference evidence="3 4" key="2">
    <citation type="submission" date="2024-05" db="EMBL/GenBank/DDBJ databases">
        <authorList>
            <person name="Chen Y."/>
            <person name="Shah S."/>
            <person name="Dougan E. K."/>
            <person name="Thang M."/>
            <person name="Chan C."/>
        </authorList>
    </citation>
    <scope>NUCLEOTIDE SEQUENCE [LARGE SCALE GENOMIC DNA]</scope>
</reference>
<keyword evidence="4" id="KW-1185">Reference proteome</keyword>
<evidence type="ECO:0000313" key="3">
    <source>
        <dbReference type="EMBL" id="CAL4782397.1"/>
    </source>
</evidence>
<dbReference type="Proteomes" id="UP001152797">
    <property type="component" value="Unassembled WGS sequence"/>
</dbReference>
<accession>A0A9P1CP15</accession>
<gene>
    <name evidence="2" type="ORF">C1SCF055_LOCUS21685</name>
</gene>